<comment type="caution">
    <text evidence="7">The sequence shown here is derived from an EMBL/GenBank/DDBJ whole genome shotgun (WGS) entry which is preliminary data.</text>
</comment>
<feature type="compositionally biased region" description="Polar residues" evidence="5">
    <location>
        <begin position="310"/>
        <end position="323"/>
    </location>
</feature>
<feature type="compositionally biased region" description="Basic and acidic residues" evidence="5">
    <location>
        <begin position="236"/>
        <end position="253"/>
    </location>
</feature>
<feature type="compositionally biased region" description="Polar residues" evidence="5">
    <location>
        <begin position="209"/>
        <end position="221"/>
    </location>
</feature>
<evidence type="ECO:0000256" key="2">
    <source>
        <dbReference type="ARBA" id="ARBA00005885"/>
    </source>
</evidence>
<feature type="compositionally biased region" description="Polar residues" evidence="5">
    <location>
        <begin position="272"/>
        <end position="300"/>
    </location>
</feature>
<feature type="compositionally biased region" description="Basic and acidic residues" evidence="5">
    <location>
        <begin position="193"/>
        <end position="208"/>
    </location>
</feature>
<reference evidence="7" key="1">
    <citation type="submission" date="2020-04" db="EMBL/GenBank/DDBJ databases">
        <title>Analysis of mating type loci in Filobasidium floriforme.</title>
        <authorList>
            <person name="Nowrousian M."/>
        </authorList>
    </citation>
    <scope>NUCLEOTIDE SEQUENCE</scope>
    <source>
        <strain evidence="7">CBS 6242</strain>
    </source>
</reference>
<comment type="similarity">
    <text evidence="2">Belongs to the TPX2 family.</text>
</comment>
<dbReference type="Proteomes" id="UP000812966">
    <property type="component" value="Unassembled WGS sequence"/>
</dbReference>
<sequence>MDFDDSVMLPSQDDDSFLLSTRPISSPLRQTQIPERNPIERESRRVTGGRKLEDGRRRTEEIVARLREERKKRESRDRTVSPSTSGQEVRPLSTQTVSKEDRGDDQEKGEWEDIQDPGKENDYTRQRARSTQSSPSSREEHVAKLKARLAESRMRRENSFVQKDKGDENQSGSRTELDQASTFRSSALARIMSRGDRPARPRVDRDASQPRSSASKVSTSTHHSEEKAASSAVPLHQEDGKSKGDRLVEKLLRSDPMSSKNRTERTEEPESMTATHPGETTSMVSTAPIASQPTRTSPTTVLERIDEQTQEGQESLSFTSPPLTTGKDEVGVEAEEGGGNTSINTSSSASTSVQENRLPQTPLRSSESQATSTPSGPVQPASLTASSSRSSPEQILETDKQEGQLHDMDSAVIGREEATAEAIDGLMPTAAPKVVPEEQQWEDVETVHVGAASVVPVMMKEQAMMPSSSIDPRIAALLMPIQPQAGPSTITRVSTTAPAVAQSRRLKTTCPRTPVFARAKRPVTRESPIKRVMQARPVDRLVDAASRSSVPTKPVRLPAMNPRAAFDHLATRGPDRSSMSKIAPPVVEGIARKPSSIVKIPDFEKAHKAAAVKVKRAPPRLTRPDSGKTPGRTSRARMMERAEFDKANQDYQKRREDALKRYKQEKEDAAWAAELEARKAIAFKANPVPDFIKASRSTSQAPSS</sequence>
<dbReference type="GO" id="GO:0005856">
    <property type="term" value="C:cytoskeleton"/>
    <property type="evidence" value="ECO:0007669"/>
    <property type="project" value="UniProtKB-SubCell"/>
</dbReference>
<feature type="compositionally biased region" description="Polar residues" evidence="5">
    <location>
        <begin position="80"/>
        <end position="97"/>
    </location>
</feature>
<evidence type="ECO:0000256" key="4">
    <source>
        <dbReference type="ARBA" id="ARBA00023212"/>
    </source>
</evidence>
<evidence type="ECO:0000313" key="8">
    <source>
        <dbReference type="Proteomes" id="UP000812966"/>
    </source>
</evidence>
<dbReference type="Pfam" id="PF06886">
    <property type="entry name" value="TPX2"/>
    <property type="match status" value="1"/>
</dbReference>
<feature type="compositionally biased region" description="Basic and acidic residues" evidence="5">
    <location>
        <begin position="637"/>
        <end position="651"/>
    </location>
</feature>
<evidence type="ECO:0000313" key="7">
    <source>
        <dbReference type="EMBL" id="KAG7544301.1"/>
    </source>
</evidence>
<dbReference type="InterPro" id="IPR027329">
    <property type="entry name" value="TPX2_C"/>
</dbReference>
<feature type="compositionally biased region" description="Basic and acidic residues" evidence="5">
    <location>
        <begin position="98"/>
        <end position="125"/>
    </location>
</feature>
<evidence type="ECO:0000256" key="5">
    <source>
        <dbReference type="SAM" id="MobiDB-lite"/>
    </source>
</evidence>
<organism evidence="7 8">
    <name type="scientific">Filobasidium floriforme</name>
    <dbReference type="NCBI Taxonomy" id="5210"/>
    <lineage>
        <taxon>Eukaryota</taxon>
        <taxon>Fungi</taxon>
        <taxon>Dikarya</taxon>
        <taxon>Basidiomycota</taxon>
        <taxon>Agaricomycotina</taxon>
        <taxon>Tremellomycetes</taxon>
        <taxon>Filobasidiales</taxon>
        <taxon>Filobasidiaceae</taxon>
        <taxon>Filobasidium</taxon>
    </lineage>
</organism>
<feature type="compositionally biased region" description="Basic and acidic residues" evidence="5">
    <location>
        <begin position="137"/>
        <end position="168"/>
    </location>
</feature>
<feature type="compositionally biased region" description="Polar residues" evidence="5">
    <location>
        <begin position="18"/>
        <end position="34"/>
    </location>
</feature>
<accession>A0A8K0JLC9</accession>
<evidence type="ECO:0000256" key="3">
    <source>
        <dbReference type="ARBA" id="ARBA00022490"/>
    </source>
</evidence>
<gene>
    <name evidence="7" type="ORF">FFLO_03340</name>
</gene>
<feature type="compositionally biased region" description="Polar residues" evidence="5">
    <location>
        <begin position="353"/>
        <end position="385"/>
    </location>
</feature>
<comment type="subcellular location">
    <subcellularLocation>
        <location evidence="1">Cytoplasm</location>
        <location evidence="1">Cytoskeleton</location>
    </subcellularLocation>
</comment>
<keyword evidence="3" id="KW-0963">Cytoplasm</keyword>
<name>A0A8K0JLC9_9TREE</name>
<keyword evidence="4" id="KW-0206">Cytoskeleton</keyword>
<feature type="region of interest" description="Disordered" evidence="5">
    <location>
        <begin position="619"/>
        <end position="651"/>
    </location>
</feature>
<dbReference type="AlphaFoldDB" id="A0A8K0JLC9"/>
<feature type="domain" description="TPX2 C-terminal" evidence="6">
    <location>
        <begin position="634"/>
        <end position="695"/>
    </location>
</feature>
<keyword evidence="8" id="KW-1185">Reference proteome</keyword>
<feature type="region of interest" description="Disordered" evidence="5">
    <location>
        <begin position="1"/>
        <end position="406"/>
    </location>
</feature>
<evidence type="ECO:0000259" key="6">
    <source>
        <dbReference type="Pfam" id="PF06886"/>
    </source>
</evidence>
<protein>
    <recommendedName>
        <fullName evidence="6">TPX2 C-terminal domain-containing protein</fullName>
    </recommendedName>
</protein>
<proteinExistence type="inferred from homology"/>
<feature type="compositionally biased region" description="Basic and acidic residues" evidence="5">
    <location>
        <begin position="37"/>
        <end position="79"/>
    </location>
</feature>
<dbReference type="EMBL" id="JABELV010000060">
    <property type="protein sequence ID" value="KAG7544301.1"/>
    <property type="molecule type" value="Genomic_DNA"/>
</dbReference>
<feature type="compositionally biased region" description="Polar residues" evidence="5">
    <location>
        <begin position="169"/>
        <end position="185"/>
    </location>
</feature>
<evidence type="ECO:0000256" key="1">
    <source>
        <dbReference type="ARBA" id="ARBA00004245"/>
    </source>
</evidence>
<feature type="compositionally biased region" description="Basic and acidic residues" evidence="5">
    <location>
        <begin position="397"/>
        <end position="406"/>
    </location>
</feature>
<feature type="compositionally biased region" description="Low complexity" evidence="5">
    <location>
        <begin position="341"/>
        <end position="352"/>
    </location>
</feature>